<keyword evidence="2" id="KW-1185">Reference proteome</keyword>
<dbReference type="InterPro" id="IPR043502">
    <property type="entry name" value="DNA/RNA_pol_sf"/>
</dbReference>
<dbReference type="Proteomes" id="UP000765509">
    <property type="component" value="Unassembled WGS sequence"/>
</dbReference>
<proteinExistence type="predicted"/>
<evidence type="ECO:0000313" key="1">
    <source>
        <dbReference type="EMBL" id="MBW0508347.1"/>
    </source>
</evidence>
<dbReference type="Gene3D" id="3.30.70.270">
    <property type="match status" value="1"/>
</dbReference>
<dbReference type="SUPFAM" id="SSF56672">
    <property type="entry name" value="DNA/RNA polymerases"/>
    <property type="match status" value="1"/>
</dbReference>
<reference evidence="1" key="1">
    <citation type="submission" date="2021-03" db="EMBL/GenBank/DDBJ databases">
        <title>Draft genome sequence of rust myrtle Austropuccinia psidii MF-1, a brazilian biotype.</title>
        <authorList>
            <person name="Quecine M.C."/>
            <person name="Pachon D.M.R."/>
            <person name="Bonatelli M.L."/>
            <person name="Correr F.H."/>
            <person name="Franceschini L.M."/>
            <person name="Leite T.F."/>
            <person name="Margarido G.R.A."/>
            <person name="Almeida C.A."/>
            <person name="Ferrarezi J.A."/>
            <person name="Labate C.A."/>
        </authorList>
    </citation>
    <scope>NUCLEOTIDE SEQUENCE</scope>
    <source>
        <strain evidence="1">MF-1</strain>
    </source>
</reference>
<dbReference type="InterPro" id="IPR053134">
    <property type="entry name" value="RNA-dir_DNA_polymerase"/>
</dbReference>
<dbReference type="PANTHER" id="PTHR24559">
    <property type="entry name" value="TRANSPOSON TY3-I GAG-POL POLYPROTEIN"/>
    <property type="match status" value="1"/>
</dbReference>
<sequence length="344" mass="39727">MPFCIDNAQHPFIIDSGVHFSIVATNYMDHHFPNWEKQLFPTKEKNFKSSLGKMTYIGTIIKEIIIPHRKGNIRLNRQFVVLEDAQNQGSLVGTDGQGMYGIDIYNTTNRHITLGTNKEKKVSLDIYPISTHDPLKELLNDFREGQYSTTLTSKQKCSLLKILRKNRPAFSVGEEPLGKIIGNDRELYLDVKSCYQAMLGIPPYPESQESRKEIGKHINELLEIDVISRIGHNEIVEVTTPDLITWNDGRSGLFGDFRALNNYIKGDRYPIQRIPHTLDKLEKAKYKPKLYCMKLFHQNGFKPNSMKLLRIIFHMGLYEYTRMPFGIKNAPAHLQRMIDPIFQE</sequence>
<protein>
    <submittedName>
        <fullName evidence="1">Uncharacterized protein</fullName>
    </submittedName>
</protein>
<dbReference type="PANTHER" id="PTHR24559:SF444">
    <property type="entry name" value="REVERSE TRANSCRIPTASE DOMAIN-CONTAINING PROTEIN"/>
    <property type="match status" value="1"/>
</dbReference>
<evidence type="ECO:0000313" key="2">
    <source>
        <dbReference type="Proteomes" id="UP000765509"/>
    </source>
</evidence>
<dbReference type="InterPro" id="IPR043128">
    <property type="entry name" value="Rev_trsase/Diguanyl_cyclase"/>
</dbReference>
<dbReference type="AlphaFoldDB" id="A0A9Q3HL95"/>
<accession>A0A9Q3HL95</accession>
<gene>
    <name evidence="1" type="ORF">O181_048062</name>
</gene>
<dbReference type="Gene3D" id="3.10.10.10">
    <property type="entry name" value="HIV Type 1 Reverse Transcriptase, subunit A, domain 1"/>
    <property type="match status" value="1"/>
</dbReference>
<organism evidence="1 2">
    <name type="scientific">Austropuccinia psidii MF-1</name>
    <dbReference type="NCBI Taxonomy" id="1389203"/>
    <lineage>
        <taxon>Eukaryota</taxon>
        <taxon>Fungi</taxon>
        <taxon>Dikarya</taxon>
        <taxon>Basidiomycota</taxon>
        <taxon>Pucciniomycotina</taxon>
        <taxon>Pucciniomycetes</taxon>
        <taxon>Pucciniales</taxon>
        <taxon>Sphaerophragmiaceae</taxon>
        <taxon>Austropuccinia</taxon>
    </lineage>
</organism>
<comment type="caution">
    <text evidence="1">The sequence shown here is derived from an EMBL/GenBank/DDBJ whole genome shotgun (WGS) entry which is preliminary data.</text>
</comment>
<dbReference type="EMBL" id="AVOT02020276">
    <property type="protein sequence ID" value="MBW0508347.1"/>
    <property type="molecule type" value="Genomic_DNA"/>
</dbReference>
<dbReference type="OrthoDB" id="2194291at2759"/>
<name>A0A9Q3HL95_9BASI</name>